<reference evidence="1" key="1">
    <citation type="submission" date="2010-05" db="EMBL/GenBank/DDBJ databases">
        <title>The draft genome of Desulfonatronospira thiodismutans ASO3-1.</title>
        <authorList>
            <consortium name="US DOE Joint Genome Institute (JGI-PGF)"/>
            <person name="Lucas S."/>
            <person name="Copeland A."/>
            <person name="Lapidus A."/>
            <person name="Cheng J.-F."/>
            <person name="Bruce D."/>
            <person name="Goodwin L."/>
            <person name="Pitluck S."/>
            <person name="Chertkov O."/>
            <person name="Brettin T."/>
            <person name="Detter J.C."/>
            <person name="Han C."/>
            <person name="Land M.L."/>
            <person name="Hauser L."/>
            <person name="Kyrpides N."/>
            <person name="Mikhailova N."/>
            <person name="Muyzer G."/>
            <person name="Woyke T."/>
        </authorList>
    </citation>
    <scope>NUCLEOTIDE SEQUENCE [LARGE SCALE GENOMIC DNA]</scope>
    <source>
        <strain evidence="1">ASO3-1</strain>
    </source>
</reference>
<organism evidence="1 2">
    <name type="scientific">Desulfonatronospira thiodismutans ASO3-1</name>
    <dbReference type="NCBI Taxonomy" id="555779"/>
    <lineage>
        <taxon>Bacteria</taxon>
        <taxon>Pseudomonadati</taxon>
        <taxon>Thermodesulfobacteriota</taxon>
        <taxon>Desulfovibrionia</taxon>
        <taxon>Desulfovibrionales</taxon>
        <taxon>Desulfonatronovibrionaceae</taxon>
        <taxon>Desulfonatronospira</taxon>
    </lineage>
</organism>
<dbReference type="Proteomes" id="UP000005496">
    <property type="component" value="Unassembled WGS sequence"/>
</dbReference>
<dbReference type="AlphaFoldDB" id="D6SQL1"/>
<gene>
    <name evidence="1" type="ORF">Dthio_PD2431</name>
</gene>
<keyword evidence="2" id="KW-1185">Reference proteome</keyword>
<accession>D6SQL1</accession>
<evidence type="ECO:0000313" key="2">
    <source>
        <dbReference type="Proteomes" id="UP000005496"/>
    </source>
</evidence>
<dbReference type="RefSeq" id="WP_008870351.1">
    <property type="nucleotide sequence ID" value="NZ_ACJN02000002.1"/>
</dbReference>
<dbReference type="OrthoDB" id="5472206at2"/>
<sequence>MDDWVEVARFDSMSDAVHKEKARIENMALDVGLMPEKVVQVEDKGKIIISVHPEFYDYYGHGQ</sequence>
<proteinExistence type="predicted"/>
<name>D6SQL1_9BACT</name>
<protein>
    <submittedName>
        <fullName evidence="1">Uncharacterized protein</fullName>
    </submittedName>
</protein>
<evidence type="ECO:0000313" key="1">
    <source>
        <dbReference type="EMBL" id="EFI35037.1"/>
    </source>
</evidence>
<comment type="caution">
    <text evidence="1">The sequence shown here is derived from an EMBL/GenBank/DDBJ whole genome shotgun (WGS) entry which is preliminary data.</text>
</comment>
<dbReference type="EMBL" id="ACJN02000002">
    <property type="protein sequence ID" value="EFI35037.1"/>
    <property type="molecule type" value="Genomic_DNA"/>
</dbReference>